<gene>
    <name evidence="1" type="ORF">OHX15_11095</name>
</gene>
<name>A0ACC6MG57_MYCPF</name>
<evidence type="ECO:0000313" key="2">
    <source>
        <dbReference type="Proteomes" id="UP001289645"/>
    </source>
</evidence>
<protein>
    <submittedName>
        <fullName evidence="1">Uncharacterized protein</fullName>
    </submittedName>
</protein>
<keyword evidence="2" id="KW-1185">Reference proteome</keyword>
<proteinExistence type="predicted"/>
<evidence type="ECO:0000313" key="1">
    <source>
        <dbReference type="EMBL" id="MDZ5085930.1"/>
    </source>
</evidence>
<accession>A0ACC6MG57</accession>
<comment type="caution">
    <text evidence="1">The sequence shown here is derived from an EMBL/GenBank/DDBJ whole genome shotgun (WGS) entry which is preliminary data.</text>
</comment>
<organism evidence="1 2">
    <name type="scientific">Mycolicibacterium parafortuitum</name>
    <name type="common">Mycobacterium parafortuitum</name>
    <dbReference type="NCBI Taxonomy" id="39692"/>
    <lineage>
        <taxon>Bacteria</taxon>
        <taxon>Bacillati</taxon>
        <taxon>Actinomycetota</taxon>
        <taxon>Actinomycetes</taxon>
        <taxon>Mycobacteriales</taxon>
        <taxon>Mycobacteriaceae</taxon>
        <taxon>Mycolicibacterium</taxon>
    </lineage>
</organism>
<reference evidence="1 2" key="1">
    <citation type="journal article" date="2021" name="Chemosphere">
        <title>Bioballs carrying a syntrophic Rhodococcus and Mycolicibacterium consortium for simultaneous sorption and biodegradation of fuel oil in contaminated freshwater.</title>
        <authorList>
            <person name="Naloka K."/>
            <person name="Polrit D."/>
            <person name="Muangchinda C."/>
            <person name="Thoetkiattikul H."/>
            <person name="Pinyakong O."/>
        </authorList>
    </citation>
    <scope>NUCLEOTIDE SEQUENCE [LARGE SCALE GENOMIC DNA]</scope>
    <source>
        <strain evidence="1 2">J101</strain>
    </source>
</reference>
<dbReference type="EMBL" id="JAOXLN010000010">
    <property type="protein sequence ID" value="MDZ5085930.1"/>
    <property type="molecule type" value="Genomic_DNA"/>
</dbReference>
<dbReference type="Proteomes" id="UP001289645">
    <property type="component" value="Unassembled WGS sequence"/>
</dbReference>
<sequence length="121" mass="12738">MIISSCGGEPGSATATDCEIVAELSEEFRAMDGRDQTGGDINARFAEKVRAAAHSVSGAQVRDELTTWAEGFSTLSQIQRTHSSSPVADERAQLMEAGEAIYGTADQLRSTCPNAWPSASG</sequence>